<dbReference type="Proteomes" id="UP000594586">
    <property type="component" value="Chromosome"/>
</dbReference>
<sequence>MAELRTLVDDIARAMNELSSLFDDPATLSFASIRAEMERLEQAVNKKAFVDASFAYICDRDRAGRAVGGNHANDYLEKALDLSPAEAFRRLSRGRDMFAPPPPPPPQPPTGEENPLDFDPPAPGPTENQRKARADSQTVGPEKQAVIDSELRGLSKEAAHERPSIYTRAMAEAKTRGVSDLRKFVRSQVQRANRAHKPDCDPNAGFSARSIKASRQKADGTYKISATMTAGDWALFKALLGSDFGPGSNTTADSSEDSRTPTQRRYDQFWRILTQFEADRQVKNRGAASVVLAITLDDLADADWHTTFMTNTGIEVNCFDLERLGMGQTEDFILHIDRVTGVPISLGRTRLASVEQRIAMLAIQGVCAWTGCDVPMSEAEMHHILAHIQGGNTDLDNLAGLCRRHHSWNNDARDGRNGKSHVGRCQETCRVGVVSPDGGIRFNETVSYHQSPMAKLRKRDHKIETHQAPDPPMFHPPPRRANATARSHPQ</sequence>
<evidence type="ECO:0000256" key="2">
    <source>
        <dbReference type="SAM" id="MobiDB-lite"/>
    </source>
</evidence>
<feature type="compositionally biased region" description="Pro residues" evidence="2">
    <location>
        <begin position="99"/>
        <end position="109"/>
    </location>
</feature>
<dbReference type="InterPro" id="IPR003870">
    <property type="entry name" value="DUF222"/>
</dbReference>
<evidence type="ECO:0000256" key="1">
    <source>
        <dbReference type="ARBA" id="ARBA00023450"/>
    </source>
</evidence>
<dbReference type="KEGG" id="cqn:G7Y29_08985"/>
<dbReference type="Pfam" id="PF01844">
    <property type="entry name" value="HNH"/>
    <property type="match status" value="1"/>
</dbReference>
<dbReference type="EMBL" id="CP064955">
    <property type="protein sequence ID" value="QPK82970.1"/>
    <property type="molecule type" value="Genomic_DNA"/>
</dbReference>
<organism evidence="4 5">
    <name type="scientific">Corynebacterium qintianiae</name>
    <dbReference type="NCBI Taxonomy" id="2709392"/>
    <lineage>
        <taxon>Bacteria</taxon>
        <taxon>Bacillati</taxon>
        <taxon>Actinomycetota</taxon>
        <taxon>Actinomycetes</taxon>
        <taxon>Mycobacteriales</taxon>
        <taxon>Corynebacteriaceae</taxon>
        <taxon>Corynebacterium</taxon>
    </lineage>
</organism>
<evidence type="ECO:0000313" key="4">
    <source>
        <dbReference type="EMBL" id="QPK82970.1"/>
    </source>
</evidence>
<dbReference type="InterPro" id="IPR003615">
    <property type="entry name" value="HNH_nuc"/>
</dbReference>
<keyword evidence="5" id="KW-1185">Reference proteome</keyword>
<comment type="similarity">
    <text evidence="1">Belongs to the Rv1128c/1148c/1588c/1702c/1945/3466 family.</text>
</comment>
<feature type="domain" description="HNH nuclease" evidence="3">
    <location>
        <begin position="355"/>
        <end position="407"/>
    </location>
</feature>
<feature type="region of interest" description="Disordered" evidence="2">
    <location>
        <begin position="464"/>
        <end position="490"/>
    </location>
</feature>
<proteinExistence type="inferred from homology"/>
<feature type="region of interest" description="Disordered" evidence="2">
    <location>
        <begin position="94"/>
        <end position="159"/>
    </location>
</feature>
<dbReference type="CDD" id="cd00085">
    <property type="entry name" value="HNHc"/>
    <property type="match status" value="1"/>
</dbReference>
<dbReference type="GO" id="GO:0004519">
    <property type="term" value="F:endonuclease activity"/>
    <property type="evidence" value="ECO:0007669"/>
    <property type="project" value="InterPro"/>
</dbReference>
<dbReference type="AlphaFoldDB" id="A0A7T0KLS8"/>
<dbReference type="RefSeq" id="WP_165002249.1">
    <property type="nucleotide sequence ID" value="NZ_CP064955.1"/>
</dbReference>
<name>A0A7T0KLS8_9CORY</name>
<evidence type="ECO:0000313" key="5">
    <source>
        <dbReference type="Proteomes" id="UP000594586"/>
    </source>
</evidence>
<dbReference type="Gene3D" id="1.10.30.50">
    <property type="match status" value="1"/>
</dbReference>
<dbReference type="Pfam" id="PF02720">
    <property type="entry name" value="DUF222"/>
    <property type="match status" value="1"/>
</dbReference>
<dbReference type="SMART" id="SM00507">
    <property type="entry name" value="HNHc"/>
    <property type="match status" value="1"/>
</dbReference>
<reference evidence="4 5" key="1">
    <citation type="submission" date="2020-11" db="EMBL/GenBank/DDBJ databases">
        <title>Corynebacterium sp. MC1420.</title>
        <authorList>
            <person name="Zhou J."/>
        </authorList>
    </citation>
    <scope>NUCLEOTIDE SEQUENCE [LARGE SCALE GENOMIC DNA]</scope>
    <source>
        <strain evidence="4 5">MC1420</strain>
    </source>
</reference>
<dbReference type="GO" id="GO:0003676">
    <property type="term" value="F:nucleic acid binding"/>
    <property type="evidence" value="ECO:0007669"/>
    <property type="project" value="InterPro"/>
</dbReference>
<accession>A0A7T0KLS8</accession>
<dbReference type="InterPro" id="IPR002711">
    <property type="entry name" value="HNH"/>
</dbReference>
<feature type="compositionally biased region" description="Basic and acidic residues" evidence="2">
    <location>
        <begin position="149"/>
        <end position="159"/>
    </location>
</feature>
<evidence type="ECO:0000259" key="3">
    <source>
        <dbReference type="SMART" id="SM00507"/>
    </source>
</evidence>
<dbReference type="GO" id="GO:0008270">
    <property type="term" value="F:zinc ion binding"/>
    <property type="evidence" value="ECO:0007669"/>
    <property type="project" value="InterPro"/>
</dbReference>
<gene>
    <name evidence="4" type="ORF">G7Y29_08985</name>
</gene>
<protein>
    <submittedName>
        <fullName evidence="4">DUF222 domain-containing protein</fullName>
    </submittedName>
</protein>